<dbReference type="PROSITE" id="PS50910">
    <property type="entry name" value="HEPN"/>
    <property type="match status" value="1"/>
</dbReference>
<dbReference type="Proteomes" id="UP001329915">
    <property type="component" value="Chromosome"/>
</dbReference>
<dbReference type="InterPro" id="IPR007842">
    <property type="entry name" value="HEPN_dom"/>
</dbReference>
<dbReference type="AlphaFoldDB" id="A0AAU0UMN4"/>
<evidence type="ECO:0000313" key="3">
    <source>
        <dbReference type="Proteomes" id="UP001329915"/>
    </source>
</evidence>
<evidence type="ECO:0000313" key="2">
    <source>
        <dbReference type="EMBL" id="WRO21481.1"/>
    </source>
</evidence>
<accession>A0AAU0UMN4</accession>
<dbReference type="Gene3D" id="1.20.120.330">
    <property type="entry name" value="Nucleotidyltransferases domain 2"/>
    <property type="match status" value="1"/>
</dbReference>
<dbReference type="RefSeq" id="WP_366924326.1">
    <property type="nucleotide sequence ID" value="NZ_CP121694.1"/>
</dbReference>
<sequence length="127" mass="14770">MLAETKEWFSQAKYDYETAEAMYSSQRHIYTVFMCHLALEKALKGLIAERSKTVPPKIHNLLKLTKLSKAELDEKHREFISILNTAAINTRYPEMLQKAVEKYPRHVAAEYLAKTKEVLLCLQKLLD</sequence>
<reference evidence="2 3" key="1">
    <citation type="submission" date="2023-04" db="EMBL/GenBank/DDBJ databases">
        <authorList>
            <person name="Hsu D."/>
        </authorList>
    </citation>
    <scope>NUCLEOTIDE SEQUENCE [LARGE SCALE GENOMIC DNA]</scope>
    <source>
        <strain evidence="2 3">MK1</strain>
    </source>
</reference>
<keyword evidence="3" id="KW-1185">Reference proteome</keyword>
<dbReference type="Pfam" id="PF05168">
    <property type="entry name" value="HEPN"/>
    <property type="match status" value="1"/>
</dbReference>
<organism evidence="2 3">
    <name type="scientific">Metallumcola ferriviriculae</name>
    <dbReference type="NCBI Taxonomy" id="3039180"/>
    <lineage>
        <taxon>Bacteria</taxon>
        <taxon>Bacillati</taxon>
        <taxon>Bacillota</taxon>
        <taxon>Clostridia</taxon>
        <taxon>Neomoorellales</taxon>
        <taxon>Desulfitibacteraceae</taxon>
        <taxon>Metallumcola</taxon>
    </lineage>
</organism>
<feature type="domain" description="HEPN" evidence="1">
    <location>
        <begin position="9"/>
        <end position="118"/>
    </location>
</feature>
<dbReference type="EMBL" id="CP121694">
    <property type="protein sequence ID" value="WRO21481.1"/>
    <property type="molecule type" value="Genomic_DNA"/>
</dbReference>
<evidence type="ECO:0000259" key="1">
    <source>
        <dbReference type="PROSITE" id="PS50910"/>
    </source>
</evidence>
<protein>
    <submittedName>
        <fullName evidence="2">HEPN domain-containing protein</fullName>
    </submittedName>
</protein>
<name>A0AAU0UMN4_9FIRM</name>
<dbReference type="SMART" id="SM00748">
    <property type="entry name" value="HEPN"/>
    <property type="match status" value="1"/>
</dbReference>
<proteinExistence type="predicted"/>
<dbReference type="SUPFAM" id="SSF81593">
    <property type="entry name" value="Nucleotidyltransferase substrate binding subunit/domain"/>
    <property type="match status" value="1"/>
</dbReference>
<dbReference type="KEGG" id="dbc:MFMK1_001290"/>
<gene>
    <name evidence="2" type="ORF">MFMK1_001290</name>
</gene>